<comment type="subcellular location">
    <subcellularLocation>
        <location evidence="2">Cytoplasm</location>
    </subcellularLocation>
    <subcellularLocation>
        <location evidence="1">Endomembrane system</location>
        <topology evidence="1">Peripheral membrane protein</topology>
    </subcellularLocation>
</comment>
<evidence type="ECO:0000256" key="3">
    <source>
        <dbReference type="ARBA" id="ARBA00022490"/>
    </source>
</evidence>
<evidence type="ECO:0000256" key="1">
    <source>
        <dbReference type="ARBA" id="ARBA00004184"/>
    </source>
</evidence>
<sequence>MGNKPPKFGRIMEEHDSFRDLADRMIGKKDKEISKLVDDNKNLCYSLESRPQDDQNENNITALKKEDAPNLSTSAAEQQILLLARQQAYREEEELAQSQRHILALQLYHEEIEELERENHLRIQEAMLKAELRNMERTQKREGVDMTYLKNAILKLIETGEVEALLPAVAMLLQFSPKEQQAYHASNDVPPSPASDSSGSTLSLFSRFSFT</sequence>
<evidence type="ECO:0000313" key="8">
    <source>
        <dbReference type="EMBL" id="KAJ9146882.1"/>
    </source>
</evidence>
<keyword evidence="5" id="KW-0472">Membrane</keyword>
<dbReference type="PANTHER" id="PTHR23157:SF25">
    <property type="entry name" value="GRIP AND COILED-COIL DOMAIN-CONTAINING PROTEIN 1"/>
    <property type="match status" value="1"/>
</dbReference>
<accession>A0ABQ9KUK2</accession>
<protein>
    <recommendedName>
        <fullName evidence="7">GRIP domain-containing protein</fullName>
    </recommendedName>
</protein>
<dbReference type="Pfam" id="PF01465">
    <property type="entry name" value="GRIP"/>
    <property type="match status" value="1"/>
</dbReference>
<evidence type="ECO:0000256" key="4">
    <source>
        <dbReference type="ARBA" id="ARBA00023054"/>
    </source>
</evidence>
<feature type="coiled-coil region" evidence="6">
    <location>
        <begin position="98"/>
        <end position="141"/>
    </location>
</feature>
<keyword evidence="4 6" id="KW-0175">Coiled coil</keyword>
<reference evidence="8" key="1">
    <citation type="journal article" date="2023" name="Plant Biotechnol. J.">
        <title>Chromosome-level wild Hevea brasiliensis genome provides new tools for genomic-assisted breeding and valuable loci to elevate rubber yield.</title>
        <authorList>
            <person name="Cheng H."/>
            <person name="Song X."/>
            <person name="Hu Y."/>
            <person name="Wu T."/>
            <person name="Yang Q."/>
            <person name="An Z."/>
            <person name="Feng S."/>
            <person name="Deng Z."/>
            <person name="Wu W."/>
            <person name="Zeng X."/>
            <person name="Tu M."/>
            <person name="Wang X."/>
            <person name="Huang H."/>
        </authorList>
    </citation>
    <scope>NUCLEOTIDE SEQUENCE</scope>
    <source>
        <strain evidence="8">MT/VB/25A 57/8</strain>
    </source>
</reference>
<evidence type="ECO:0000256" key="2">
    <source>
        <dbReference type="ARBA" id="ARBA00004496"/>
    </source>
</evidence>
<dbReference type="PANTHER" id="PTHR23157">
    <property type="entry name" value="GRIP AND COILED-COIL DOMAIN-CONTAINING PROTEIN 1"/>
    <property type="match status" value="1"/>
</dbReference>
<keyword evidence="3" id="KW-0963">Cytoplasm</keyword>
<dbReference type="InterPro" id="IPR000237">
    <property type="entry name" value="GRIP_dom"/>
</dbReference>
<keyword evidence="9" id="KW-1185">Reference proteome</keyword>
<dbReference type="InterPro" id="IPR051952">
    <property type="entry name" value="Golgi-autophagy_related"/>
</dbReference>
<dbReference type="PROSITE" id="PS50913">
    <property type="entry name" value="GRIP"/>
    <property type="match status" value="1"/>
</dbReference>
<name>A0ABQ9KUK2_HEVBR</name>
<dbReference type="SMART" id="SM00755">
    <property type="entry name" value="Grip"/>
    <property type="match status" value="1"/>
</dbReference>
<evidence type="ECO:0000313" key="9">
    <source>
        <dbReference type="Proteomes" id="UP001174677"/>
    </source>
</evidence>
<proteinExistence type="predicted"/>
<evidence type="ECO:0000256" key="5">
    <source>
        <dbReference type="ARBA" id="ARBA00023136"/>
    </source>
</evidence>
<evidence type="ECO:0000256" key="6">
    <source>
        <dbReference type="SAM" id="Coils"/>
    </source>
</evidence>
<gene>
    <name evidence="8" type="ORF">P3X46_029097</name>
</gene>
<dbReference type="EMBL" id="JARPOI010000016">
    <property type="protein sequence ID" value="KAJ9146882.1"/>
    <property type="molecule type" value="Genomic_DNA"/>
</dbReference>
<comment type="caution">
    <text evidence="8">The sequence shown here is derived from an EMBL/GenBank/DDBJ whole genome shotgun (WGS) entry which is preliminary data.</text>
</comment>
<feature type="domain" description="GRIP" evidence="7">
    <location>
        <begin position="139"/>
        <end position="186"/>
    </location>
</feature>
<evidence type="ECO:0000259" key="7">
    <source>
        <dbReference type="PROSITE" id="PS50913"/>
    </source>
</evidence>
<organism evidence="8 9">
    <name type="scientific">Hevea brasiliensis</name>
    <name type="common">Para rubber tree</name>
    <name type="synonym">Siphonia brasiliensis</name>
    <dbReference type="NCBI Taxonomy" id="3981"/>
    <lineage>
        <taxon>Eukaryota</taxon>
        <taxon>Viridiplantae</taxon>
        <taxon>Streptophyta</taxon>
        <taxon>Embryophyta</taxon>
        <taxon>Tracheophyta</taxon>
        <taxon>Spermatophyta</taxon>
        <taxon>Magnoliopsida</taxon>
        <taxon>eudicotyledons</taxon>
        <taxon>Gunneridae</taxon>
        <taxon>Pentapetalae</taxon>
        <taxon>rosids</taxon>
        <taxon>fabids</taxon>
        <taxon>Malpighiales</taxon>
        <taxon>Euphorbiaceae</taxon>
        <taxon>Crotonoideae</taxon>
        <taxon>Micrandreae</taxon>
        <taxon>Hevea</taxon>
    </lineage>
</organism>
<dbReference type="Proteomes" id="UP001174677">
    <property type="component" value="Chromosome 16"/>
</dbReference>